<reference evidence="1" key="1">
    <citation type="submission" date="2021-11" db="EMBL/GenBank/DDBJ databases">
        <title>A Novel Adlercreutzia Species, isolated from a Allomyrina dichotoma larva feces.</title>
        <authorList>
            <person name="Suh M.K."/>
        </authorList>
    </citation>
    <scope>NUCLEOTIDE SEQUENCE</scope>
    <source>
        <strain evidence="1">JBNU-10</strain>
    </source>
</reference>
<name>A0ABS9WIL3_9ACTN</name>
<protein>
    <submittedName>
        <fullName evidence="1">Uncharacterized protein</fullName>
    </submittedName>
</protein>
<comment type="caution">
    <text evidence="1">The sequence shown here is derived from an EMBL/GenBank/DDBJ whole genome shotgun (WGS) entry which is preliminary data.</text>
</comment>
<gene>
    <name evidence="1" type="ORF">LPT13_06985</name>
</gene>
<evidence type="ECO:0000313" key="1">
    <source>
        <dbReference type="EMBL" id="MCI2242092.1"/>
    </source>
</evidence>
<dbReference type="RefSeq" id="WP_242164967.1">
    <property type="nucleotide sequence ID" value="NZ_JAJMLW010000002.1"/>
</dbReference>
<organism evidence="1 2">
    <name type="scientific">Adlercreutzia faecimuris</name>
    <dbReference type="NCBI Taxonomy" id="2897341"/>
    <lineage>
        <taxon>Bacteria</taxon>
        <taxon>Bacillati</taxon>
        <taxon>Actinomycetota</taxon>
        <taxon>Coriobacteriia</taxon>
        <taxon>Eggerthellales</taxon>
        <taxon>Eggerthellaceae</taxon>
        <taxon>Adlercreutzia</taxon>
    </lineage>
</organism>
<sequence>MRKSLIIVCGDSDRKYATYIQQLISAFDDEGDEIVGTRDGSVDAVVWDEKHYLDNMKKLNSSNHILFIGDTNAAKEARCNMDVRFDELGMSYGWLGTQAFMRVADNSLNKDNYEHFKELCAKYGKSFEKELDLHFSPKEASNVGKTAEEVKPIDFLPVPLGFLSPVLGVASAVAMHGKTVVDAAGQALNFGGDLLQAGQAKDQQYSLLSLIVYMDALPEFLGER</sequence>
<keyword evidence="2" id="KW-1185">Reference proteome</keyword>
<dbReference type="EMBL" id="JAJMLW010000002">
    <property type="protein sequence ID" value="MCI2242092.1"/>
    <property type="molecule type" value="Genomic_DNA"/>
</dbReference>
<dbReference type="Proteomes" id="UP001430755">
    <property type="component" value="Unassembled WGS sequence"/>
</dbReference>
<accession>A0ABS9WIL3</accession>
<proteinExistence type="predicted"/>
<evidence type="ECO:0000313" key="2">
    <source>
        <dbReference type="Proteomes" id="UP001430755"/>
    </source>
</evidence>